<evidence type="ECO:0000256" key="4">
    <source>
        <dbReference type="ARBA" id="ARBA00022771"/>
    </source>
</evidence>
<dbReference type="PANTHER" id="PTHR23067">
    <property type="entry name" value="DOUBLE-STRANDED RNA-BINDING ZINC FINGER PROTEIN"/>
    <property type="match status" value="1"/>
</dbReference>
<dbReference type="InterPro" id="IPR051845">
    <property type="entry name" value="Znf385"/>
</dbReference>
<evidence type="ECO:0000256" key="3">
    <source>
        <dbReference type="ARBA" id="ARBA00022737"/>
    </source>
</evidence>
<evidence type="ECO:0000256" key="5">
    <source>
        <dbReference type="ARBA" id="ARBA00022833"/>
    </source>
</evidence>
<evidence type="ECO:0000256" key="2">
    <source>
        <dbReference type="ARBA" id="ARBA00022723"/>
    </source>
</evidence>
<reference evidence="7 8" key="1">
    <citation type="submission" date="2021-06" db="EMBL/GenBank/DDBJ databases">
        <authorList>
            <person name="Palmer J.M."/>
        </authorList>
    </citation>
    <scope>NUCLEOTIDE SEQUENCE [LARGE SCALE GENOMIC DNA]</scope>
    <source>
        <strain evidence="7 8">AS_MEX2019</strain>
        <tissue evidence="7">Muscle</tissue>
    </source>
</reference>
<dbReference type="PANTHER" id="PTHR23067:SF8">
    <property type="entry name" value="ZINC FINGER PROTEIN 385B"/>
    <property type="match status" value="1"/>
</dbReference>
<evidence type="ECO:0008006" key="9">
    <source>
        <dbReference type="Google" id="ProtNLM"/>
    </source>
</evidence>
<name>A0ABV1A918_9TELE</name>
<keyword evidence="3" id="KW-0677">Repeat</keyword>
<organism evidence="7 8">
    <name type="scientific">Ameca splendens</name>
    <dbReference type="NCBI Taxonomy" id="208324"/>
    <lineage>
        <taxon>Eukaryota</taxon>
        <taxon>Metazoa</taxon>
        <taxon>Chordata</taxon>
        <taxon>Craniata</taxon>
        <taxon>Vertebrata</taxon>
        <taxon>Euteleostomi</taxon>
        <taxon>Actinopterygii</taxon>
        <taxon>Neopterygii</taxon>
        <taxon>Teleostei</taxon>
        <taxon>Neoteleostei</taxon>
        <taxon>Acanthomorphata</taxon>
        <taxon>Ovalentaria</taxon>
        <taxon>Atherinomorphae</taxon>
        <taxon>Cyprinodontiformes</taxon>
        <taxon>Goodeidae</taxon>
        <taxon>Ameca</taxon>
    </lineage>
</organism>
<keyword evidence="5" id="KW-0862">Zinc</keyword>
<gene>
    <name evidence="7" type="ORF">AMECASPLE_018005</name>
</gene>
<evidence type="ECO:0000256" key="1">
    <source>
        <dbReference type="ARBA" id="ARBA00004123"/>
    </source>
</evidence>
<evidence type="ECO:0000313" key="8">
    <source>
        <dbReference type="Proteomes" id="UP001469553"/>
    </source>
</evidence>
<comment type="caution">
    <text evidence="7">The sequence shown here is derived from an EMBL/GenBank/DDBJ whole genome shotgun (WGS) entry which is preliminary data.</text>
</comment>
<keyword evidence="6" id="KW-0539">Nucleus</keyword>
<evidence type="ECO:0000256" key="6">
    <source>
        <dbReference type="ARBA" id="ARBA00023242"/>
    </source>
</evidence>
<keyword evidence="2" id="KW-0479">Metal-binding</keyword>
<accession>A0ABV1A918</accession>
<comment type="subcellular location">
    <subcellularLocation>
        <location evidence="1">Nucleus</location>
    </subcellularLocation>
</comment>
<dbReference type="Proteomes" id="UP001469553">
    <property type="component" value="Unassembled WGS sequence"/>
</dbReference>
<keyword evidence="8" id="KW-1185">Reference proteome</keyword>
<protein>
    <recommendedName>
        <fullName evidence="9">Zinc finger protein 385B</fullName>
    </recommendedName>
</protein>
<keyword evidence="4" id="KW-0863">Zinc-finger</keyword>
<dbReference type="EMBL" id="JAHRIP010086017">
    <property type="protein sequence ID" value="MEQ2315029.1"/>
    <property type="molecule type" value="Genomic_DNA"/>
</dbReference>
<proteinExistence type="predicted"/>
<sequence>MRANNLQRPDSAGKTEQQVTDWGELGVGGGSSAVGGALPGIIGATSPSVVMKPFLPFPMETTSPVGLFPNFSTMDPVQKAVINHTFGVTMVPKKKQVISCSVCQLRFNSDVSLCVLYVVIGCYMSIREGHNLLK</sequence>
<evidence type="ECO:0000313" key="7">
    <source>
        <dbReference type="EMBL" id="MEQ2315029.1"/>
    </source>
</evidence>